<name>A0A0D0B9G7_9AGAR</name>
<evidence type="ECO:0000313" key="2">
    <source>
        <dbReference type="EMBL" id="KIK50871.1"/>
    </source>
</evidence>
<protein>
    <submittedName>
        <fullName evidence="2">Uncharacterized protein</fullName>
    </submittedName>
</protein>
<keyword evidence="3" id="KW-1185">Reference proteome</keyword>
<feature type="region of interest" description="Disordered" evidence="1">
    <location>
        <begin position="102"/>
        <end position="132"/>
    </location>
</feature>
<proteinExistence type="predicted"/>
<dbReference type="HOGENOM" id="CLU_1602907_0_0_1"/>
<dbReference type="Proteomes" id="UP000053593">
    <property type="component" value="Unassembled WGS sequence"/>
</dbReference>
<reference evidence="2 3" key="1">
    <citation type="submission" date="2014-04" db="EMBL/GenBank/DDBJ databases">
        <title>Evolutionary Origins and Diversification of the Mycorrhizal Mutualists.</title>
        <authorList>
            <consortium name="DOE Joint Genome Institute"/>
            <consortium name="Mycorrhizal Genomics Consortium"/>
            <person name="Kohler A."/>
            <person name="Kuo A."/>
            <person name="Nagy L.G."/>
            <person name="Floudas D."/>
            <person name="Copeland A."/>
            <person name="Barry K.W."/>
            <person name="Cichocki N."/>
            <person name="Veneault-Fourrey C."/>
            <person name="LaButti K."/>
            <person name="Lindquist E.A."/>
            <person name="Lipzen A."/>
            <person name="Lundell T."/>
            <person name="Morin E."/>
            <person name="Murat C."/>
            <person name="Riley R."/>
            <person name="Ohm R."/>
            <person name="Sun H."/>
            <person name="Tunlid A."/>
            <person name="Henrissat B."/>
            <person name="Grigoriev I.V."/>
            <person name="Hibbett D.S."/>
            <person name="Martin F."/>
        </authorList>
    </citation>
    <scope>NUCLEOTIDE SEQUENCE [LARGE SCALE GENOMIC DNA]</scope>
    <source>
        <strain evidence="2 3">FD-317 M1</strain>
    </source>
</reference>
<sequence>MVGRGERGAGECEDDDDMSMPLRMLVHDGGSFLKKTATATTTTARTATTPTTSPTVPHTSPGAFNYHFLPDMSLAIATTTSLTTGVGIRGAANLGYSGFGGGGGGDPSSSSHFSSHPHPASSPTGEGGNRGTIKSVVHASRPQLYSLCRTVSNWNGIKNRDAAGGG</sequence>
<dbReference type="AlphaFoldDB" id="A0A0D0B9G7"/>
<evidence type="ECO:0000256" key="1">
    <source>
        <dbReference type="SAM" id="MobiDB-lite"/>
    </source>
</evidence>
<evidence type="ECO:0000313" key="3">
    <source>
        <dbReference type="Proteomes" id="UP000053593"/>
    </source>
</evidence>
<dbReference type="EMBL" id="KN834881">
    <property type="protein sequence ID" value="KIK50871.1"/>
    <property type="molecule type" value="Genomic_DNA"/>
</dbReference>
<organism evidence="2 3">
    <name type="scientific">Collybiopsis luxurians FD-317 M1</name>
    <dbReference type="NCBI Taxonomy" id="944289"/>
    <lineage>
        <taxon>Eukaryota</taxon>
        <taxon>Fungi</taxon>
        <taxon>Dikarya</taxon>
        <taxon>Basidiomycota</taxon>
        <taxon>Agaricomycotina</taxon>
        <taxon>Agaricomycetes</taxon>
        <taxon>Agaricomycetidae</taxon>
        <taxon>Agaricales</taxon>
        <taxon>Marasmiineae</taxon>
        <taxon>Omphalotaceae</taxon>
        <taxon>Collybiopsis</taxon>
        <taxon>Collybiopsis luxurians</taxon>
    </lineage>
</organism>
<accession>A0A0D0B9G7</accession>
<gene>
    <name evidence="2" type="ORF">GYMLUDRAFT_417949</name>
</gene>
<feature type="compositionally biased region" description="Low complexity" evidence="1">
    <location>
        <begin position="107"/>
        <end position="124"/>
    </location>
</feature>
<feature type="region of interest" description="Disordered" evidence="1">
    <location>
        <begin position="39"/>
        <end position="58"/>
    </location>
</feature>